<dbReference type="Proteomes" id="UP000187203">
    <property type="component" value="Unassembled WGS sequence"/>
</dbReference>
<protein>
    <submittedName>
        <fullName evidence="2">Uncharacterized protein</fullName>
    </submittedName>
</protein>
<feature type="compositionally biased region" description="Polar residues" evidence="1">
    <location>
        <begin position="1"/>
        <end position="10"/>
    </location>
</feature>
<feature type="region of interest" description="Disordered" evidence="1">
    <location>
        <begin position="1"/>
        <end position="90"/>
    </location>
</feature>
<evidence type="ECO:0000256" key="1">
    <source>
        <dbReference type="SAM" id="MobiDB-lite"/>
    </source>
</evidence>
<dbReference type="InterPro" id="IPR039624">
    <property type="entry name" value="LEA1/2/D7/KIN2"/>
</dbReference>
<gene>
    <name evidence="2" type="ORF">COLO4_12891</name>
</gene>
<accession>A0A1R3JZ70</accession>
<keyword evidence="3" id="KW-1185">Reference proteome</keyword>
<dbReference type="AlphaFoldDB" id="A0A1R3JZ70"/>
<organism evidence="2 3">
    <name type="scientific">Corchorus olitorius</name>
    <dbReference type="NCBI Taxonomy" id="93759"/>
    <lineage>
        <taxon>Eukaryota</taxon>
        <taxon>Viridiplantae</taxon>
        <taxon>Streptophyta</taxon>
        <taxon>Embryophyta</taxon>
        <taxon>Tracheophyta</taxon>
        <taxon>Spermatophyta</taxon>
        <taxon>Magnoliopsida</taxon>
        <taxon>eudicotyledons</taxon>
        <taxon>Gunneridae</taxon>
        <taxon>Pentapetalae</taxon>
        <taxon>rosids</taxon>
        <taxon>malvids</taxon>
        <taxon>Malvales</taxon>
        <taxon>Malvaceae</taxon>
        <taxon>Grewioideae</taxon>
        <taxon>Apeibeae</taxon>
        <taxon>Corchorus</taxon>
    </lineage>
</organism>
<name>A0A1R3JZ70_9ROSI</name>
<comment type="caution">
    <text evidence="2">The sequence shown here is derived from an EMBL/GenBank/DDBJ whole genome shotgun (WGS) entry which is preliminary data.</text>
</comment>
<reference evidence="3" key="1">
    <citation type="submission" date="2013-09" db="EMBL/GenBank/DDBJ databases">
        <title>Corchorus olitorius genome sequencing.</title>
        <authorList>
            <person name="Alam M."/>
            <person name="Haque M.S."/>
            <person name="Islam M.S."/>
            <person name="Emdad E.M."/>
            <person name="Islam M.M."/>
            <person name="Ahmed B."/>
            <person name="Halim A."/>
            <person name="Hossen Q.M.M."/>
            <person name="Hossain M.Z."/>
            <person name="Ahmed R."/>
            <person name="Khan M.M."/>
            <person name="Islam R."/>
            <person name="Rashid M.M."/>
            <person name="Khan S.A."/>
            <person name="Rahman M.S."/>
            <person name="Alam M."/>
            <person name="Yahiya A.S."/>
            <person name="Khan M.S."/>
            <person name="Azam M.S."/>
            <person name="Haque T."/>
            <person name="Lashkar M.Z.H."/>
            <person name="Akhand A.I."/>
            <person name="Morshed G."/>
            <person name="Roy S."/>
            <person name="Uddin K.S."/>
            <person name="Rabeya T."/>
            <person name="Hossain A.S."/>
            <person name="Chowdhury A."/>
            <person name="Snigdha A.R."/>
            <person name="Mortoza M.S."/>
            <person name="Matin S.A."/>
            <person name="Hoque S.M.E."/>
            <person name="Islam M.K."/>
            <person name="Roy D.K."/>
            <person name="Haider R."/>
            <person name="Moosa M.M."/>
            <person name="Elias S.M."/>
            <person name="Hasan A.M."/>
            <person name="Jahan S."/>
            <person name="Shafiuddin M."/>
            <person name="Mahmood N."/>
            <person name="Shommy N.S."/>
        </authorList>
    </citation>
    <scope>NUCLEOTIDE SEQUENCE [LARGE SCALE GENOMIC DNA]</scope>
    <source>
        <strain evidence="3">cv. O-4</strain>
    </source>
</reference>
<dbReference type="OrthoDB" id="2193576at2759"/>
<feature type="compositionally biased region" description="Polar residues" evidence="1">
    <location>
        <begin position="51"/>
        <end position="66"/>
    </location>
</feature>
<evidence type="ECO:0000313" key="3">
    <source>
        <dbReference type="Proteomes" id="UP000187203"/>
    </source>
</evidence>
<feature type="compositionally biased region" description="Basic and acidic residues" evidence="1">
    <location>
        <begin position="15"/>
        <end position="39"/>
    </location>
</feature>
<evidence type="ECO:0000313" key="2">
    <source>
        <dbReference type="EMBL" id="OMP00150.1"/>
    </source>
</evidence>
<dbReference type="EMBL" id="AWUE01014978">
    <property type="protein sequence ID" value="OMP00150.1"/>
    <property type="molecule type" value="Genomic_DNA"/>
</dbReference>
<sequence length="125" mass="13735">MASHKQSYQAGQAEGRARERGEQMKDNIKDKAEAAKQKTFEAAQQAKDKTFQTSQAAKEKSQQSGHATGEKAEEARDKSAGILQQTGERMRNMATGAADAVKHTFGMAEAEDEDVDHFTNRRPGH</sequence>
<proteinExistence type="predicted"/>
<dbReference type="PANTHER" id="PTHR34191">
    <property type="entry name" value="LATE EMBRYOGENESIS ABUNDANT PROTEIN (LEA) FAMILY PROTEIN"/>
    <property type="match status" value="1"/>
</dbReference>
<feature type="compositionally biased region" description="Basic and acidic residues" evidence="1">
    <location>
        <begin position="68"/>
        <end position="79"/>
    </location>
</feature>
<dbReference type="STRING" id="93759.A0A1R3JZ70"/>
<dbReference type="PANTHER" id="PTHR34191:SF20">
    <property type="entry name" value="LATE EMBRYOGENESIS ABUNDANT PROTEIN (LEA) FAMILY PROTEIN"/>
    <property type="match status" value="1"/>
</dbReference>